<dbReference type="Proteomes" id="UP000055048">
    <property type="component" value="Unassembled WGS sequence"/>
</dbReference>
<gene>
    <name evidence="1" type="ORF">T05_3240</name>
</gene>
<proteinExistence type="predicted"/>
<keyword evidence="2" id="KW-1185">Reference proteome</keyword>
<comment type="caution">
    <text evidence="1">The sequence shown here is derived from an EMBL/GenBank/DDBJ whole genome shotgun (WGS) entry which is preliminary data.</text>
</comment>
<dbReference type="OrthoDB" id="5927067at2759"/>
<sequence length="94" mass="10062">MPFEVCCSMLFEEISKASEKCREGKLANGSVTSEQKLALKAGPIVLQACKSIRHHAITSEVKLADGPALSEPKISGCLFICQTVSVGIQQPSQK</sequence>
<reference evidence="1 2" key="1">
    <citation type="submission" date="2015-01" db="EMBL/GenBank/DDBJ databases">
        <title>Evolution of Trichinella species and genotypes.</title>
        <authorList>
            <person name="Korhonen P.K."/>
            <person name="Edoardo P."/>
            <person name="Giuseppe L.R."/>
            <person name="Gasser R.B."/>
        </authorList>
    </citation>
    <scope>NUCLEOTIDE SEQUENCE [LARGE SCALE GENOMIC DNA]</scope>
    <source>
        <strain evidence="1">ISS417</strain>
    </source>
</reference>
<dbReference type="AlphaFoldDB" id="A0A0V0U0N9"/>
<evidence type="ECO:0000313" key="1">
    <source>
        <dbReference type="EMBL" id="KRX44789.1"/>
    </source>
</evidence>
<organism evidence="1 2">
    <name type="scientific">Trichinella murrelli</name>
    <dbReference type="NCBI Taxonomy" id="144512"/>
    <lineage>
        <taxon>Eukaryota</taxon>
        <taxon>Metazoa</taxon>
        <taxon>Ecdysozoa</taxon>
        <taxon>Nematoda</taxon>
        <taxon>Enoplea</taxon>
        <taxon>Dorylaimia</taxon>
        <taxon>Trichinellida</taxon>
        <taxon>Trichinellidae</taxon>
        <taxon>Trichinella</taxon>
    </lineage>
</organism>
<name>A0A0V0U0N9_9BILA</name>
<dbReference type="EMBL" id="JYDJ01000089">
    <property type="protein sequence ID" value="KRX44789.1"/>
    <property type="molecule type" value="Genomic_DNA"/>
</dbReference>
<protein>
    <submittedName>
        <fullName evidence="1">Uncharacterized protein</fullName>
    </submittedName>
</protein>
<evidence type="ECO:0000313" key="2">
    <source>
        <dbReference type="Proteomes" id="UP000055048"/>
    </source>
</evidence>
<accession>A0A0V0U0N9</accession>